<feature type="transmembrane region" description="Helical" evidence="1">
    <location>
        <begin position="20"/>
        <end position="43"/>
    </location>
</feature>
<dbReference type="Proteomes" id="UP001189429">
    <property type="component" value="Unassembled WGS sequence"/>
</dbReference>
<evidence type="ECO:0000259" key="2">
    <source>
        <dbReference type="PROSITE" id="PS50222"/>
    </source>
</evidence>
<feature type="non-terminal residue" evidence="3">
    <location>
        <position position="268"/>
    </location>
</feature>
<dbReference type="PROSITE" id="PS50222">
    <property type="entry name" value="EF_HAND_2"/>
    <property type="match status" value="1"/>
</dbReference>
<evidence type="ECO:0000313" key="4">
    <source>
        <dbReference type="Proteomes" id="UP001189429"/>
    </source>
</evidence>
<name>A0ABN9W645_9DINO</name>
<dbReference type="Gene3D" id="1.10.238.10">
    <property type="entry name" value="EF-hand"/>
    <property type="match status" value="1"/>
</dbReference>
<dbReference type="InterPro" id="IPR002048">
    <property type="entry name" value="EF_hand_dom"/>
</dbReference>
<keyword evidence="1" id="KW-1133">Transmembrane helix</keyword>
<evidence type="ECO:0000256" key="1">
    <source>
        <dbReference type="SAM" id="Phobius"/>
    </source>
</evidence>
<keyword evidence="1" id="KW-0812">Transmembrane</keyword>
<gene>
    <name evidence="3" type="ORF">PCOR1329_LOCUS63810</name>
</gene>
<keyword evidence="1" id="KW-0472">Membrane</keyword>
<keyword evidence="4" id="KW-1185">Reference proteome</keyword>
<organism evidence="3 4">
    <name type="scientific">Prorocentrum cordatum</name>
    <dbReference type="NCBI Taxonomy" id="2364126"/>
    <lineage>
        <taxon>Eukaryota</taxon>
        <taxon>Sar</taxon>
        <taxon>Alveolata</taxon>
        <taxon>Dinophyceae</taxon>
        <taxon>Prorocentrales</taxon>
        <taxon>Prorocentraceae</taxon>
        <taxon>Prorocentrum</taxon>
    </lineage>
</organism>
<dbReference type="InterPro" id="IPR011992">
    <property type="entry name" value="EF-hand-dom_pair"/>
</dbReference>
<dbReference type="SUPFAM" id="SSF47473">
    <property type="entry name" value="EF-hand"/>
    <property type="match status" value="1"/>
</dbReference>
<proteinExistence type="predicted"/>
<dbReference type="EMBL" id="CAUYUJ010018115">
    <property type="protein sequence ID" value="CAK0880765.1"/>
    <property type="molecule type" value="Genomic_DNA"/>
</dbReference>
<protein>
    <recommendedName>
        <fullName evidence="2">EF-hand domain-containing protein</fullName>
    </recommendedName>
</protein>
<sequence length="268" mass="29583">EWTKVARTAFSQGPSGVVLVLSLLIFVLVTHLVVMNLVAGFFIENVLDIAKVEDLRKKLEILKSYRERVWDLFGCDSESTSSVLTWDELLEPAPPGRDGGLLNVLKQSVHEPLARRMSFSSLGSDDSARLPATVSKMELAARYTSVSRDDIKDMFDCLDIRGDGTVDRAEFARELGAAADDPTAWRIEELKAKMAKARSRTRYLAQQLEVVEADACSLAEARVLARASDSYAQDPKLASQTLEPDLEQLRTEALAHIRETEDGPATTG</sequence>
<accession>A0ABN9W645</accession>
<comment type="caution">
    <text evidence="3">The sequence shown here is derived from an EMBL/GenBank/DDBJ whole genome shotgun (WGS) entry which is preliminary data.</text>
</comment>
<evidence type="ECO:0000313" key="3">
    <source>
        <dbReference type="EMBL" id="CAK0880765.1"/>
    </source>
</evidence>
<reference evidence="3" key="1">
    <citation type="submission" date="2023-10" db="EMBL/GenBank/DDBJ databases">
        <authorList>
            <person name="Chen Y."/>
            <person name="Shah S."/>
            <person name="Dougan E. K."/>
            <person name="Thang M."/>
            <person name="Chan C."/>
        </authorList>
    </citation>
    <scope>NUCLEOTIDE SEQUENCE [LARGE SCALE GENOMIC DNA]</scope>
</reference>
<feature type="domain" description="EF-hand" evidence="2">
    <location>
        <begin position="146"/>
        <end position="181"/>
    </location>
</feature>
<feature type="non-terminal residue" evidence="3">
    <location>
        <position position="1"/>
    </location>
</feature>